<organism evidence="4 5">
    <name type="scientific">Mola mola</name>
    <name type="common">Ocean sunfish</name>
    <name type="synonym">Tetraodon mola</name>
    <dbReference type="NCBI Taxonomy" id="94237"/>
    <lineage>
        <taxon>Eukaryota</taxon>
        <taxon>Metazoa</taxon>
        <taxon>Chordata</taxon>
        <taxon>Craniata</taxon>
        <taxon>Vertebrata</taxon>
        <taxon>Euteleostomi</taxon>
        <taxon>Actinopterygii</taxon>
        <taxon>Neopterygii</taxon>
        <taxon>Teleostei</taxon>
        <taxon>Neoteleostei</taxon>
        <taxon>Acanthomorphata</taxon>
        <taxon>Eupercaria</taxon>
        <taxon>Tetraodontiformes</taxon>
        <taxon>Molidae</taxon>
        <taxon>Mola</taxon>
    </lineage>
</organism>
<dbReference type="PANTHER" id="PTHR22640">
    <property type="entry name" value="STRUCTURAL MAINTENANCE OF CHROMOSOMES FLEXIBLE HINGE DOMAIN-CONTAINING PROTEIN 1"/>
    <property type="match status" value="1"/>
</dbReference>
<evidence type="ECO:0000256" key="2">
    <source>
        <dbReference type="ARBA" id="ARBA00022454"/>
    </source>
</evidence>
<dbReference type="InterPro" id="IPR036277">
    <property type="entry name" value="SMC_hinge_sf"/>
</dbReference>
<dbReference type="Proteomes" id="UP000261620">
    <property type="component" value="Unplaced"/>
</dbReference>
<protein>
    <recommendedName>
        <fullName evidence="3">SMC hinge domain-containing protein</fullName>
    </recommendedName>
</protein>
<dbReference type="SUPFAM" id="SSF75553">
    <property type="entry name" value="Smc hinge domain"/>
    <property type="match status" value="1"/>
</dbReference>
<proteinExistence type="predicted"/>
<dbReference type="OMA" id="RRSCTIS"/>
<dbReference type="Ensembl" id="ENSMMOT00000003941.1">
    <property type="protein sequence ID" value="ENSMMOP00000003871.1"/>
    <property type="gene ID" value="ENSMMOG00000003101.1"/>
</dbReference>
<evidence type="ECO:0000259" key="3">
    <source>
        <dbReference type="SMART" id="SM00968"/>
    </source>
</evidence>
<dbReference type="STRING" id="94237.ENSMMOP00000003871"/>
<feature type="domain" description="SMC hinge" evidence="3">
    <location>
        <begin position="244"/>
        <end position="370"/>
    </location>
</feature>
<dbReference type="GO" id="GO:0006302">
    <property type="term" value="P:double-strand break repair"/>
    <property type="evidence" value="ECO:0007669"/>
    <property type="project" value="InterPro"/>
</dbReference>
<dbReference type="InterPro" id="IPR010935">
    <property type="entry name" value="SMC_hinge"/>
</dbReference>
<dbReference type="SMART" id="SM00968">
    <property type="entry name" value="SMC_hinge"/>
    <property type="match status" value="1"/>
</dbReference>
<evidence type="ECO:0000256" key="1">
    <source>
        <dbReference type="ARBA" id="ARBA00004286"/>
    </source>
</evidence>
<comment type="subcellular location">
    <subcellularLocation>
        <location evidence="1">Chromosome</location>
    </subcellularLocation>
</comment>
<dbReference type="PANTHER" id="PTHR22640:SF2">
    <property type="entry name" value="STRUCTURAL MAINTENANCE OF CHROMOSOMES FLEXIBLE HINGE DOMAIN-CONTAINING PROTEIN 1"/>
    <property type="match status" value="1"/>
</dbReference>
<name>A0A3Q3VPC8_MOLML</name>
<evidence type="ECO:0000313" key="4">
    <source>
        <dbReference type="Ensembl" id="ENSMMOP00000003871.1"/>
    </source>
</evidence>
<reference evidence="4" key="1">
    <citation type="submission" date="2025-08" db="UniProtKB">
        <authorList>
            <consortium name="Ensembl"/>
        </authorList>
    </citation>
    <scope>IDENTIFICATION</scope>
</reference>
<dbReference type="GO" id="GO:0051276">
    <property type="term" value="P:chromosome organization"/>
    <property type="evidence" value="ECO:0007669"/>
    <property type="project" value="InterPro"/>
</dbReference>
<dbReference type="AlphaFoldDB" id="A0A3Q3VPC8"/>
<dbReference type="InterPro" id="IPR038892">
    <property type="entry name" value="SMCHD1"/>
</dbReference>
<evidence type="ECO:0000313" key="5">
    <source>
        <dbReference type="Proteomes" id="UP000261620"/>
    </source>
</evidence>
<accession>A0A3Q3VPC8</accession>
<sequence>PEHVGKYAIQFSLRVDKTNVLSSRQISINVMADQPIKLVPDSQPPTPVVSYSNVISSRFLVENITLRTTDSYGNAAGQGLDGKVNVSVKDSTGDNQNLPLFEATPAAFSLKIYQLFLSCWLQCHEAHKFNQSYLPVQMFILECVLCLSFSVSDVQNQQRMSEITRKRDVLTTAVSTYKEMFTTYKYLLELLTNVNSHLIFHTLHIYWEITDVVRLLTQKNAEVERILNIPRQVCTISNPFRGQQDVLGMVGHLALVQNDAEVWVVSWHMPGKMDCVITRTTATGRRIYDDTQRSQQVMALDSVYCLFQIACSPLTHTRDGNKIFDPPGNPVFARELLIYPQDQRSCNIVFKNMLGDTIVMDDLDSASWYRKMNKIPCPTILTRQGDRITPFPKQCDTLREQIDRLSQYHLTQQKRDKAVKEHDEHLRKMKSPEMLAKQQEMMEKEKQLEEIEGHSGMLVGLAEYISCFLLHFFFSMDDLSVFCFCSVNRSENGETGS</sequence>
<keyword evidence="5" id="KW-1185">Reference proteome</keyword>
<dbReference type="GO" id="GO:0005694">
    <property type="term" value="C:chromosome"/>
    <property type="evidence" value="ECO:0007669"/>
    <property type="project" value="UniProtKB-SubCell"/>
</dbReference>
<dbReference type="InterPro" id="IPR058616">
    <property type="entry name" value="Ig_SMCHD1_8th"/>
</dbReference>
<dbReference type="Pfam" id="PF26199">
    <property type="entry name" value="Ig_SMCHD1_8th"/>
    <property type="match status" value="1"/>
</dbReference>
<dbReference type="GO" id="GO:0005524">
    <property type="term" value="F:ATP binding"/>
    <property type="evidence" value="ECO:0007669"/>
    <property type="project" value="InterPro"/>
</dbReference>
<keyword evidence="2" id="KW-0158">Chromosome</keyword>
<reference evidence="4" key="2">
    <citation type="submission" date="2025-09" db="UniProtKB">
        <authorList>
            <consortium name="Ensembl"/>
        </authorList>
    </citation>
    <scope>IDENTIFICATION</scope>
</reference>
<dbReference type="Pfam" id="PF06470">
    <property type="entry name" value="SMC_hinge"/>
    <property type="match status" value="1"/>
</dbReference>